<feature type="region of interest" description="Disordered" evidence="1">
    <location>
        <begin position="77"/>
        <end position="122"/>
    </location>
</feature>
<dbReference type="Proteomes" id="UP000217545">
    <property type="component" value="Chromosome"/>
</dbReference>
<evidence type="ECO:0000313" key="2">
    <source>
        <dbReference type="EMBL" id="ATF06328.1"/>
    </source>
</evidence>
<sequence length="122" mass="13552">MVAVELEVLAKKFDRFGWERDRGSAAHDRMLVDWMNALQDFPLTEVQAACRAAVLSNPNKMPNEGHIRAEIIKARAKAVQSLPRPEPEPSARRGDPANADQIMRDIGFKPRRFGASSQGAAE</sequence>
<reference evidence="2 3" key="1">
    <citation type="journal article" date="2017" name="Front. Microbiol.">
        <title>Phaeobacter piscinae sp. nov., a species of the Roseobacter group and potential aquaculture probiont.</title>
        <authorList>
            <person name="Sonnenschein E.C."/>
            <person name="Phippen C.B.W."/>
            <person name="Nielsen K.F."/>
            <person name="Mateiu R.V."/>
            <person name="Melchiorsen J."/>
            <person name="Gram L."/>
            <person name="Overmann J."/>
            <person name="Freese H.M."/>
        </authorList>
    </citation>
    <scope>NUCLEOTIDE SEQUENCE [LARGE SCALE GENOMIC DNA]</scope>
    <source>
        <strain evidence="2 3">P63</strain>
    </source>
</reference>
<name>A0AAC9ZA81_9RHOB</name>
<dbReference type="GeneID" id="31846654"/>
<proteinExistence type="predicted"/>
<gene>
    <name evidence="2" type="ORF">PhaeoP63_02262</name>
</gene>
<evidence type="ECO:0000313" key="3">
    <source>
        <dbReference type="Proteomes" id="UP000217545"/>
    </source>
</evidence>
<protein>
    <submittedName>
        <fullName evidence="2">Uncharacterized protein</fullName>
    </submittedName>
</protein>
<dbReference type="EMBL" id="CP010784">
    <property type="protein sequence ID" value="ATF06328.1"/>
    <property type="molecule type" value="Genomic_DNA"/>
</dbReference>
<accession>A0AAC9ZA81</accession>
<dbReference type="RefSeq" id="WP_024097672.1">
    <property type="nucleotide sequence ID" value="NZ_CP010636.1"/>
</dbReference>
<dbReference type="AlphaFoldDB" id="A0AAC9ZA81"/>
<organism evidence="2 3">
    <name type="scientific">Phaeobacter gallaeciensis</name>
    <dbReference type="NCBI Taxonomy" id="60890"/>
    <lineage>
        <taxon>Bacteria</taxon>
        <taxon>Pseudomonadati</taxon>
        <taxon>Pseudomonadota</taxon>
        <taxon>Alphaproteobacteria</taxon>
        <taxon>Rhodobacterales</taxon>
        <taxon>Roseobacteraceae</taxon>
        <taxon>Phaeobacter</taxon>
    </lineage>
</organism>
<evidence type="ECO:0000256" key="1">
    <source>
        <dbReference type="SAM" id="MobiDB-lite"/>
    </source>
</evidence>
<feature type="compositionally biased region" description="Basic and acidic residues" evidence="1">
    <location>
        <begin position="85"/>
        <end position="95"/>
    </location>
</feature>